<organism evidence="1 2">
    <name type="scientific">Ophiobolus disseminans</name>
    <dbReference type="NCBI Taxonomy" id="1469910"/>
    <lineage>
        <taxon>Eukaryota</taxon>
        <taxon>Fungi</taxon>
        <taxon>Dikarya</taxon>
        <taxon>Ascomycota</taxon>
        <taxon>Pezizomycotina</taxon>
        <taxon>Dothideomycetes</taxon>
        <taxon>Pleosporomycetidae</taxon>
        <taxon>Pleosporales</taxon>
        <taxon>Pleosporineae</taxon>
        <taxon>Phaeosphaeriaceae</taxon>
        <taxon>Ophiobolus</taxon>
    </lineage>
</organism>
<gene>
    <name evidence="1" type="ORF">CC86DRAFT_274362</name>
</gene>
<feature type="non-terminal residue" evidence="1">
    <location>
        <position position="70"/>
    </location>
</feature>
<name>A0A6A7AGN0_9PLEO</name>
<proteinExistence type="predicted"/>
<keyword evidence="2" id="KW-1185">Reference proteome</keyword>
<dbReference type="Proteomes" id="UP000799424">
    <property type="component" value="Unassembled WGS sequence"/>
</dbReference>
<dbReference type="AlphaFoldDB" id="A0A6A7AGN0"/>
<evidence type="ECO:0000313" key="1">
    <source>
        <dbReference type="EMBL" id="KAF2831829.1"/>
    </source>
</evidence>
<protein>
    <submittedName>
        <fullName evidence="1">Uncharacterized protein</fullName>
    </submittedName>
</protein>
<dbReference type="EMBL" id="MU006217">
    <property type="protein sequence ID" value="KAF2831829.1"/>
    <property type="molecule type" value="Genomic_DNA"/>
</dbReference>
<accession>A0A6A7AGN0</accession>
<evidence type="ECO:0000313" key="2">
    <source>
        <dbReference type="Proteomes" id="UP000799424"/>
    </source>
</evidence>
<sequence length="70" mass="7767">MLRGRLRKYSTSKARVEAKREYNRASYLRQKQQAAYPNFVPYAPAPPSVLAVTLLGVGLCISPDIAVPCD</sequence>
<reference evidence="1" key="1">
    <citation type="journal article" date="2020" name="Stud. Mycol.">
        <title>101 Dothideomycetes genomes: a test case for predicting lifestyles and emergence of pathogens.</title>
        <authorList>
            <person name="Haridas S."/>
            <person name="Albert R."/>
            <person name="Binder M."/>
            <person name="Bloem J."/>
            <person name="Labutti K."/>
            <person name="Salamov A."/>
            <person name="Andreopoulos B."/>
            <person name="Baker S."/>
            <person name="Barry K."/>
            <person name="Bills G."/>
            <person name="Bluhm B."/>
            <person name="Cannon C."/>
            <person name="Castanera R."/>
            <person name="Culley D."/>
            <person name="Daum C."/>
            <person name="Ezra D."/>
            <person name="Gonzalez J."/>
            <person name="Henrissat B."/>
            <person name="Kuo A."/>
            <person name="Liang C."/>
            <person name="Lipzen A."/>
            <person name="Lutzoni F."/>
            <person name="Magnuson J."/>
            <person name="Mondo S."/>
            <person name="Nolan M."/>
            <person name="Ohm R."/>
            <person name="Pangilinan J."/>
            <person name="Park H.-J."/>
            <person name="Ramirez L."/>
            <person name="Alfaro M."/>
            <person name="Sun H."/>
            <person name="Tritt A."/>
            <person name="Yoshinaga Y."/>
            <person name="Zwiers L.-H."/>
            <person name="Turgeon B."/>
            <person name="Goodwin S."/>
            <person name="Spatafora J."/>
            <person name="Crous P."/>
            <person name="Grigoriev I."/>
        </authorList>
    </citation>
    <scope>NUCLEOTIDE SEQUENCE</scope>
    <source>
        <strain evidence="1">CBS 113818</strain>
    </source>
</reference>